<evidence type="ECO:0000313" key="18">
    <source>
        <dbReference type="Proteomes" id="UP001595824"/>
    </source>
</evidence>
<dbReference type="InterPro" id="IPR025700">
    <property type="entry name" value="Lys/Orn_oxygenase"/>
</dbReference>
<evidence type="ECO:0000256" key="12">
    <source>
        <dbReference type="ARBA" id="ARBA00031158"/>
    </source>
</evidence>
<evidence type="ECO:0000256" key="6">
    <source>
        <dbReference type="ARBA" id="ARBA00022630"/>
    </source>
</evidence>
<comment type="catalytic activity">
    <reaction evidence="15">
        <text>L-lysine + NADPH + O2 = N(6)-hydroxy-L-lysine + NADP(+) + H2O</text>
        <dbReference type="Rhea" id="RHEA:23228"/>
        <dbReference type="ChEBI" id="CHEBI:15377"/>
        <dbReference type="ChEBI" id="CHEBI:15379"/>
        <dbReference type="ChEBI" id="CHEBI:32551"/>
        <dbReference type="ChEBI" id="CHEBI:57783"/>
        <dbReference type="ChEBI" id="CHEBI:57820"/>
        <dbReference type="ChEBI" id="CHEBI:58349"/>
        <dbReference type="EC" id="1.14.13.59"/>
    </reaction>
</comment>
<evidence type="ECO:0000256" key="11">
    <source>
        <dbReference type="ARBA" id="ARBA00029939"/>
    </source>
</evidence>
<evidence type="ECO:0000256" key="10">
    <source>
        <dbReference type="ARBA" id="ARBA00023033"/>
    </source>
</evidence>
<keyword evidence="10" id="KW-0503">Monooxygenase</keyword>
<proteinExistence type="inferred from homology"/>
<evidence type="ECO:0000256" key="8">
    <source>
        <dbReference type="ARBA" id="ARBA00022857"/>
    </source>
</evidence>
<dbReference type="PANTHER" id="PTHR42802">
    <property type="entry name" value="MONOOXYGENASE"/>
    <property type="match status" value="1"/>
</dbReference>
<keyword evidence="6" id="KW-0285">Flavoprotein</keyword>
<gene>
    <name evidence="17" type="ORF">ACFPC0_31915</name>
</gene>
<comment type="similarity">
    <text evidence="3">Belongs to the lysine N(6)-hydroxylase/L-ornithine N(5)-oxygenase family.</text>
</comment>
<evidence type="ECO:0000256" key="16">
    <source>
        <dbReference type="SAM" id="MobiDB-lite"/>
    </source>
</evidence>
<evidence type="ECO:0000313" key="17">
    <source>
        <dbReference type="EMBL" id="MFC4332296.1"/>
    </source>
</evidence>
<dbReference type="InterPro" id="IPR036188">
    <property type="entry name" value="FAD/NAD-bd_sf"/>
</dbReference>
<evidence type="ECO:0000256" key="9">
    <source>
        <dbReference type="ARBA" id="ARBA00023002"/>
    </source>
</evidence>
<keyword evidence="9" id="KW-0560">Oxidoreductase</keyword>
<dbReference type="Pfam" id="PF13434">
    <property type="entry name" value="Lys_Orn_oxgnase"/>
    <property type="match status" value="1"/>
</dbReference>
<dbReference type="Gene3D" id="3.50.50.60">
    <property type="entry name" value="FAD/NAD(P)-binding domain"/>
    <property type="match status" value="1"/>
</dbReference>
<feature type="region of interest" description="Disordered" evidence="16">
    <location>
        <begin position="1"/>
        <end position="56"/>
    </location>
</feature>
<keyword evidence="18" id="KW-1185">Reference proteome</keyword>
<protein>
    <recommendedName>
        <fullName evidence="5">L-lysine N6-monooxygenase MbtG</fullName>
        <ecNumber evidence="4">1.14.13.59</ecNumber>
    </recommendedName>
    <alternativeName>
        <fullName evidence="14">Lysine 6-N-hydroxylase</fullName>
    </alternativeName>
    <alternativeName>
        <fullName evidence="13">Lysine N6-hydroxylase</fullName>
    </alternativeName>
    <alternativeName>
        <fullName evidence="11">Lysine-N-oxygenase</fullName>
    </alternativeName>
    <alternativeName>
        <fullName evidence="12">Mycobactin synthase protein G</fullName>
    </alternativeName>
</protein>
<organism evidence="17 18">
    <name type="scientific">Streptomyces andamanensis</name>
    <dbReference type="NCBI Taxonomy" id="1565035"/>
    <lineage>
        <taxon>Bacteria</taxon>
        <taxon>Bacillati</taxon>
        <taxon>Actinomycetota</taxon>
        <taxon>Actinomycetes</taxon>
        <taxon>Kitasatosporales</taxon>
        <taxon>Streptomycetaceae</taxon>
        <taxon>Streptomyces</taxon>
    </lineage>
</organism>
<dbReference type="Proteomes" id="UP001595824">
    <property type="component" value="Unassembled WGS sequence"/>
</dbReference>
<dbReference type="EMBL" id="JBHSDP010000027">
    <property type="protein sequence ID" value="MFC4332296.1"/>
    <property type="molecule type" value="Genomic_DNA"/>
</dbReference>
<evidence type="ECO:0000256" key="14">
    <source>
        <dbReference type="ARBA" id="ARBA00032738"/>
    </source>
</evidence>
<keyword evidence="7" id="KW-0274">FAD</keyword>
<comment type="pathway">
    <text evidence="2">Siderophore biosynthesis.</text>
</comment>
<evidence type="ECO:0000256" key="1">
    <source>
        <dbReference type="ARBA" id="ARBA00001974"/>
    </source>
</evidence>
<dbReference type="EC" id="1.14.13.59" evidence="4"/>
<evidence type="ECO:0000256" key="5">
    <source>
        <dbReference type="ARBA" id="ARBA00016406"/>
    </source>
</evidence>
<evidence type="ECO:0000256" key="13">
    <source>
        <dbReference type="ARBA" id="ARBA00032493"/>
    </source>
</evidence>
<accession>A0ABV8TNQ6</accession>
<reference evidence="18" key="1">
    <citation type="journal article" date="2019" name="Int. J. Syst. Evol. Microbiol.">
        <title>The Global Catalogue of Microorganisms (GCM) 10K type strain sequencing project: providing services to taxonomists for standard genome sequencing and annotation.</title>
        <authorList>
            <consortium name="The Broad Institute Genomics Platform"/>
            <consortium name="The Broad Institute Genome Sequencing Center for Infectious Disease"/>
            <person name="Wu L."/>
            <person name="Ma J."/>
        </authorList>
    </citation>
    <scope>NUCLEOTIDE SEQUENCE [LARGE SCALE GENOMIC DNA]</scope>
    <source>
        <strain evidence="18">PCU 347</strain>
    </source>
</reference>
<dbReference type="PANTHER" id="PTHR42802:SF1">
    <property type="entry name" value="L-ORNITHINE N(5)-MONOOXYGENASE"/>
    <property type="match status" value="1"/>
</dbReference>
<keyword evidence="8" id="KW-0521">NADP</keyword>
<sequence>MSHPHAPTGPHPPTGRPPAQHSPAQRSPANRTAADRLPQSRPPMDRTPTQTAPRDLVGIGVGPFNLSLAALAHPLTGLSTAFYEQRARFDWHPGLLIDGARLQVPFLADLVTLADPASHWSFLNYLKDRDRLFPFYFAERLHIERAEYDAYCRWVSDQLPALHYGHQVDTVRWNPEHRLFEVDFTQLDSDGEAEALGRTYTRNVVLGVGTEPHVPEPLRPLAGAPGAPGALVVHAADYLDHRDALLAAGHVTVVGSGQSGAEVFLDLLKGRPAGHERLHWIGRTEAFAPMEYSKLGLEHFTPDYTRYFHALPEPVRDRLVPAQWQLHKGVDADTLAAIHDELYHRTLHGGWPDAVLTPGVRVRTAGRVAGNKVELHLEHPQQDARSRLTTDAVVLATGYRPRPLGHLLASLDPYMQRDQSERPRVDEQYRLLLDPAVTAAGCHVYVQNAEHHTHGVGAPDLGLAAWRSATILNSVTGTASYPLPARTAFTSFGLRQQRPQVPPAHQFKALAPLADGT</sequence>
<evidence type="ECO:0000256" key="7">
    <source>
        <dbReference type="ARBA" id="ARBA00022827"/>
    </source>
</evidence>
<feature type="compositionally biased region" description="Pro residues" evidence="16">
    <location>
        <begin position="7"/>
        <end position="16"/>
    </location>
</feature>
<dbReference type="SUPFAM" id="SSF51905">
    <property type="entry name" value="FAD/NAD(P)-binding domain"/>
    <property type="match status" value="2"/>
</dbReference>
<evidence type="ECO:0000256" key="2">
    <source>
        <dbReference type="ARBA" id="ARBA00004924"/>
    </source>
</evidence>
<dbReference type="RefSeq" id="WP_381743796.1">
    <property type="nucleotide sequence ID" value="NZ_JBHSDP010000027.1"/>
</dbReference>
<comment type="caution">
    <text evidence="17">The sequence shown here is derived from an EMBL/GenBank/DDBJ whole genome shotgun (WGS) entry which is preliminary data.</text>
</comment>
<evidence type="ECO:0000256" key="3">
    <source>
        <dbReference type="ARBA" id="ARBA00007588"/>
    </source>
</evidence>
<evidence type="ECO:0000256" key="15">
    <source>
        <dbReference type="ARBA" id="ARBA00048407"/>
    </source>
</evidence>
<name>A0ABV8TNQ6_9ACTN</name>
<comment type="cofactor">
    <cofactor evidence="1">
        <name>FAD</name>
        <dbReference type="ChEBI" id="CHEBI:57692"/>
    </cofactor>
</comment>
<evidence type="ECO:0000256" key="4">
    <source>
        <dbReference type="ARBA" id="ARBA00013076"/>
    </source>
</evidence>